<evidence type="ECO:0000313" key="2">
    <source>
        <dbReference type="Proteomes" id="UP000031668"/>
    </source>
</evidence>
<dbReference type="EMBL" id="JWZT01003427">
    <property type="protein sequence ID" value="KII66859.1"/>
    <property type="molecule type" value="Genomic_DNA"/>
</dbReference>
<gene>
    <name evidence="1" type="ORF">RF11_05992</name>
</gene>
<comment type="caution">
    <text evidence="1">The sequence shown here is derived from an EMBL/GenBank/DDBJ whole genome shotgun (WGS) entry which is preliminary data.</text>
</comment>
<dbReference type="Proteomes" id="UP000031668">
    <property type="component" value="Unassembled WGS sequence"/>
</dbReference>
<dbReference type="SUPFAM" id="SSF158702">
    <property type="entry name" value="Sec63 N-terminal domain-like"/>
    <property type="match status" value="1"/>
</dbReference>
<dbReference type="InterPro" id="IPR052247">
    <property type="entry name" value="Meiotic_Crossover_Helicase"/>
</dbReference>
<dbReference type="GO" id="GO:0016787">
    <property type="term" value="F:hydrolase activity"/>
    <property type="evidence" value="ECO:0007669"/>
    <property type="project" value="UniProtKB-KW"/>
</dbReference>
<dbReference type="GO" id="GO:0043138">
    <property type="term" value="F:3'-5' DNA helicase activity"/>
    <property type="evidence" value="ECO:0007669"/>
    <property type="project" value="UniProtKB-EC"/>
</dbReference>
<evidence type="ECO:0000313" key="1">
    <source>
        <dbReference type="EMBL" id="KII66859.1"/>
    </source>
</evidence>
<dbReference type="OrthoDB" id="5984492at2759"/>
<dbReference type="Gene3D" id="3.40.50.300">
    <property type="entry name" value="P-loop containing nucleotide triphosphate hydrolases"/>
    <property type="match status" value="1"/>
</dbReference>
<keyword evidence="2" id="KW-1185">Reference proteome</keyword>
<dbReference type="AlphaFoldDB" id="A0A0C2IN29"/>
<dbReference type="InterPro" id="IPR027417">
    <property type="entry name" value="P-loop_NTPase"/>
</dbReference>
<reference evidence="1 2" key="1">
    <citation type="journal article" date="2014" name="Genome Biol. Evol.">
        <title>The genome of the myxosporean Thelohanellus kitauei shows adaptations to nutrient acquisition within its fish host.</title>
        <authorList>
            <person name="Yang Y."/>
            <person name="Xiong J."/>
            <person name="Zhou Z."/>
            <person name="Huo F."/>
            <person name="Miao W."/>
            <person name="Ran C."/>
            <person name="Liu Y."/>
            <person name="Zhang J."/>
            <person name="Feng J."/>
            <person name="Wang M."/>
            <person name="Wang M."/>
            <person name="Wang L."/>
            <person name="Yao B."/>
        </authorList>
    </citation>
    <scope>NUCLEOTIDE SEQUENCE [LARGE SCALE GENOMIC DNA]</scope>
    <source>
        <strain evidence="1">Wuqing</strain>
    </source>
</reference>
<proteinExistence type="predicted"/>
<protein>
    <submittedName>
        <fullName evidence="1">Uncharacterized protein</fullName>
    </submittedName>
</protein>
<dbReference type="PANTHER" id="PTHR47835">
    <property type="entry name" value="HFM1, ATP DEPENDENT DNA HELICASE HOMOLOG"/>
    <property type="match status" value="1"/>
</dbReference>
<organism evidence="1 2">
    <name type="scientific">Thelohanellus kitauei</name>
    <name type="common">Myxosporean</name>
    <dbReference type="NCBI Taxonomy" id="669202"/>
    <lineage>
        <taxon>Eukaryota</taxon>
        <taxon>Metazoa</taxon>
        <taxon>Cnidaria</taxon>
        <taxon>Myxozoa</taxon>
        <taxon>Myxosporea</taxon>
        <taxon>Bivalvulida</taxon>
        <taxon>Platysporina</taxon>
        <taxon>Myxobolidae</taxon>
        <taxon>Thelohanellus</taxon>
    </lineage>
</organism>
<dbReference type="PANTHER" id="PTHR47835:SF3">
    <property type="entry name" value="HELICASE FOR MEIOSIS 1"/>
    <property type="match status" value="1"/>
</dbReference>
<sequence>MDVEDRQAVEQLFLSQQIRVNLPAHLVIIKSTFQYVNGKIEEYSSTQINQMIGRAGRPQFHLALKTFEFNDVLLRTGEKKLLNDMAKNETIRLMQATMGCIGVHDFSLLQDITVCSLSEARKSSSRRKEWSNVLNNFILVLVDFCAHQKYHQSSKAAVDFSKCIRAKSVFLSHRLWENTPYVSRQIEKIGFSTFITRSCSFAADGPSKIDHKWSVFDSVTINPFIRNVPTTFKLKGAPFSETSSPNCSPIVAS</sequence>
<accession>A0A0C2IN29</accession>
<dbReference type="SUPFAM" id="SSF52540">
    <property type="entry name" value="P-loop containing nucleoside triphosphate hydrolases"/>
    <property type="match status" value="1"/>
</dbReference>
<name>A0A0C2IN29_THEKT</name>